<evidence type="ECO:0000256" key="5">
    <source>
        <dbReference type="ARBA" id="ARBA00023212"/>
    </source>
</evidence>
<sequence>AEKPLEIDHHLYEFGSVEYHIQSQASNPQVAHVSISMPPLCHGVLPNELSPYTIEMVKGLCPNVVEILESPNEGYQLTLKLNLNQIPQNKGLFPLTTNLQHGYHPSIQLNCNITIGDYKLLIHAISVRAMTMMALHSRNVDALMFRYIVFLTIFHELCIIVDIDTYYIWVQAIPLKSLSELSYTSFVVTLIISTFLHFSVITMIFLVFDFSLANRGHIIHYDKVIREISTVHSVILSSQLKEMLWKVNSDDALQGMHKPIKLVYHPREPFFLIRQPQRIIAVFPIRFREKSDVIIATAFFQELVDVGSSDKWAKAPPCTWSAIPPPELRGEAFEDLSTNGGFFTFDISSRHVEGNRLDKTVWNLLNFNAYVRYHVKSTKGFIQRRMRKRLGSLVKVLHNTNSEENEQTKQHQVFRYTKKLARSTKYVILKQRWGTFGRKIKRIPFRLKIHGFTRFRQRWLRFPKFSTGSSSERPCIRVLTGSSSASKGPLASPHLKLRLPADTPNTPKPKTITTMA</sequence>
<dbReference type="InterPro" id="IPR007188">
    <property type="entry name" value="ARPC2"/>
</dbReference>
<evidence type="ECO:0000256" key="4">
    <source>
        <dbReference type="ARBA" id="ARBA00023203"/>
    </source>
</evidence>
<evidence type="ECO:0000256" key="6">
    <source>
        <dbReference type="SAM" id="MobiDB-lite"/>
    </source>
</evidence>
<dbReference type="FunFam" id="3.30.1460.20:FF:000008">
    <property type="entry name" value="Arp2/3 complex 34 kDa subunit"/>
    <property type="match status" value="1"/>
</dbReference>
<keyword evidence="3" id="KW-0963">Cytoplasm</keyword>
<dbReference type="Pfam" id="PF04045">
    <property type="entry name" value="P34-Arc"/>
    <property type="match status" value="1"/>
</dbReference>
<dbReference type="GO" id="GO:0030041">
    <property type="term" value="P:actin filament polymerization"/>
    <property type="evidence" value="ECO:0007669"/>
    <property type="project" value="InterPro"/>
</dbReference>
<comment type="caution">
    <text evidence="8">The sequence shown here is derived from an EMBL/GenBank/DDBJ whole genome shotgun (WGS) entry which is preliminary data.</text>
</comment>
<dbReference type="GO" id="GO:0005885">
    <property type="term" value="C:Arp2/3 protein complex"/>
    <property type="evidence" value="ECO:0007669"/>
    <property type="project" value="InterPro"/>
</dbReference>
<feature type="non-terminal residue" evidence="8">
    <location>
        <position position="516"/>
    </location>
</feature>
<name>A0A371FFS5_MUCPR</name>
<feature type="transmembrane region" description="Helical" evidence="7">
    <location>
        <begin position="147"/>
        <end position="169"/>
    </location>
</feature>
<dbReference type="PANTHER" id="PTHR12058:SF1">
    <property type="entry name" value="ACTIN-RELATED PROTEIN 2_3 COMPLEX SUBUNIT 2B"/>
    <property type="match status" value="1"/>
</dbReference>
<comment type="subcellular location">
    <subcellularLocation>
        <location evidence="1">Cytoplasm</location>
        <location evidence="1">Cytoskeleton</location>
    </subcellularLocation>
</comment>
<keyword evidence="9" id="KW-1185">Reference proteome</keyword>
<dbReference type="STRING" id="157652.A0A371FFS5"/>
<accession>A0A371FFS5</accession>
<evidence type="ECO:0000256" key="1">
    <source>
        <dbReference type="ARBA" id="ARBA00004245"/>
    </source>
</evidence>
<dbReference type="GO" id="GO:0005200">
    <property type="term" value="F:structural constituent of cytoskeleton"/>
    <property type="evidence" value="ECO:0007669"/>
    <property type="project" value="TreeGrafter"/>
</dbReference>
<comment type="similarity">
    <text evidence="2">Belongs to the ARPC2 family.</text>
</comment>
<feature type="non-terminal residue" evidence="8">
    <location>
        <position position="1"/>
    </location>
</feature>
<evidence type="ECO:0000256" key="2">
    <source>
        <dbReference type="ARBA" id="ARBA00007192"/>
    </source>
</evidence>
<feature type="transmembrane region" description="Helical" evidence="7">
    <location>
        <begin position="181"/>
        <end position="208"/>
    </location>
</feature>
<dbReference type="AlphaFoldDB" id="A0A371FFS5"/>
<reference evidence="8" key="1">
    <citation type="submission" date="2018-05" db="EMBL/GenBank/DDBJ databases">
        <title>Draft genome of Mucuna pruriens seed.</title>
        <authorList>
            <person name="Nnadi N.E."/>
            <person name="Vos R."/>
            <person name="Hasami M.H."/>
            <person name="Devisetty U.K."/>
            <person name="Aguiy J.C."/>
        </authorList>
    </citation>
    <scope>NUCLEOTIDE SEQUENCE [LARGE SCALE GENOMIC DNA]</scope>
    <source>
        <strain evidence="8">JCA_2017</strain>
    </source>
</reference>
<dbReference type="EMBL" id="QJKJ01009281">
    <property type="protein sequence ID" value="RDX77090.1"/>
    <property type="molecule type" value="Genomic_DNA"/>
</dbReference>
<evidence type="ECO:0000313" key="9">
    <source>
        <dbReference type="Proteomes" id="UP000257109"/>
    </source>
</evidence>
<evidence type="ECO:0000256" key="7">
    <source>
        <dbReference type="SAM" id="Phobius"/>
    </source>
</evidence>
<dbReference type="GO" id="GO:0051015">
    <property type="term" value="F:actin filament binding"/>
    <property type="evidence" value="ECO:0007669"/>
    <property type="project" value="TreeGrafter"/>
</dbReference>
<keyword evidence="5" id="KW-0206">Cytoskeleton</keyword>
<dbReference type="InterPro" id="IPR034666">
    <property type="entry name" value="ARPC2/4"/>
</dbReference>
<organism evidence="8 9">
    <name type="scientific">Mucuna pruriens</name>
    <name type="common">Velvet bean</name>
    <name type="synonym">Dolichos pruriens</name>
    <dbReference type="NCBI Taxonomy" id="157652"/>
    <lineage>
        <taxon>Eukaryota</taxon>
        <taxon>Viridiplantae</taxon>
        <taxon>Streptophyta</taxon>
        <taxon>Embryophyta</taxon>
        <taxon>Tracheophyta</taxon>
        <taxon>Spermatophyta</taxon>
        <taxon>Magnoliopsida</taxon>
        <taxon>eudicotyledons</taxon>
        <taxon>Gunneridae</taxon>
        <taxon>Pentapetalae</taxon>
        <taxon>rosids</taxon>
        <taxon>fabids</taxon>
        <taxon>Fabales</taxon>
        <taxon>Fabaceae</taxon>
        <taxon>Papilionoideae</taxon>
        <taxon>50 kb inversion clade</taxon>
        <taxon>NPAAA clade</taxon>
        <taxon>indigoferoid/millettioid clade</taxon>
        <taxon>Phaseoleae</taxon>
        <taxon>Mucuna</taxon>
    </lineage>
</organism>
<dbReference type="PANTHER" id="PTHR12058">
    <property type="entry name" value="ARP2/3 COMPLEX 34 KDA SUBUNIT"/>
    <property type="match status" value="1"/>
</dbReference>
<feature type="compositionally biased region" description="Low complexity" evidence="6">
    <location>
        <begin position="503"/>
        <end position="516"/>
    </location>
</feature>
<keyword evidence="7" id="KW-1133">Transmembrane helix</keyword>
<dbReference type="OrthoDB" id="148331at2759"/>
<gene>
    <name evidence="8" type="primary">ARPC2B</name>
    <name evidence="8" type="ORF">CR513_42842</name>
</gene>
<proteinExistence type="inferred from homology"/>
<dbReference type="Proteomes" id="UP000257109">
    <property type="component" value="Unassembled WGS sequence"/>
</dbReference>
<dbReference type="GO" id="GO:0034314">
    <property type="term" value="P:Arp2/3 complex-mediated actin nucleation"/>
    <property type="evidence" value="ECO:0007669"/>
    <property type="project" value="InterPro"/>
</dbReference>
<feature type="region of interest" description="Disordered" evidence="6">
    <location>
        <begin position="482"/>
        <end position="516"/>
    </location>
</feature>
<evidence type="ECO:0000313" key="8">
    <source>
        <dbReference type="EMBL" id="RDX77090.1"/>
    </source>
</evidence>
<keyword evidence="7" id="KW-0472">Membrane</keyword>
<dbReference type="Gene3D" id="3.30.1460.20">
    <property type="match status" value="2"/>
</dbReference>
<protein>
    <submittedName>
        <fullName evidence="8">Actin-related protein 2/3 complex subunit 2B</fullName>
    </submittedName>
</protein>
<keyword evidence="7" id="KW-0812">Transmembrane</keyword>
<keyword evidence="4" id="KW-0009">Actin-binding</keyword>
<dbReference type="SUPFAM" id="SSF69645">
    <property type="entry name" value="Arp2/3 complex subunits"/>
    <property type="match status" value="2"/>
</dbReference>
<evidence type="ECO:0000256" key="3">
    <source>
        <dbReference type="ARBA" id="ARBA00022490"/>
    </source>
</evidence>